<feature type="region of interest" description="Disordered" evidence="2">
    <location>
        <begin position="52"/>
        <end position="85"/>
    </location>
</feature>
<organism evidence="3 4">
    <name type="scientific">Bifidobacterium choerinum</name>
    <dbReference type="NCBI Taxonomy" id="35760"/>
    <lineage>
        <taxon>Bacteria</taxon>
        <taxon>Bacillati</taxon>
        <taxon>Actinomycetota</taxon>
        <taxon>Actinomycetes</taxon>
        <taxon>Bifidobacteriales</taxon>
        <taxon>Bifidobacteriaceae</taxon>
        <taxon>Bifidobacterium</taxon>
    </lineage>
</organism>
<dbReference type="Proteomes" id="UP000229907">
    <property type="component" value="Chromosome"/>
</dbReference>
<dbReference type="InterPro" id="IPR029050">
    <property type="entry name" value="Immunoprotect_excell_Ig-like"/>
</dbReference>
<sequence>MVSAVAALAVGAALGWGITQLHANNTLRRFIASKDAEIEKLDTSVNSLKQQLESALQREDQQQDETDSGASDNTEGKPNEDVSNGGITMKLLEFGEKPTINFDSCGEGCSNGQFAPKNPDADTKFWVVTVEVTNNTKKPLDITCGYPYEIVALNSDNQQYTPIDELYDVEGNPECNADLQPGTKTKVTYPFQVPLHAKMIGIAFRDVGDFVGGTPGQDNYAVIITDNNYHVS</sequence>
<keyword evidence="1" id="KW-0732">Signal</keyword>
<evidence type="ECO:0000313" key="4">
    <source>
        <dbReference type="Proteomes" id="UP000229907"/>
    </source>
</evidence>
<evidence type="ECO:0000313" key="3">
    <source>
        <dbReference type="EMBL" id="ATU20000.1"/>
    </source>
</evidence>
<dbReference type="KEGG" id="bcho:BcFMB_02600"/>
<gene>
    <name evidence="3" type="ORF">BcFMB_02600</name>
</gene>
<accession>A0A2D3D4Z6</accession>
<name>A0A2D3D4Z6_9BIFI</name>
<protein>
    <recommendedName>
        <fullName evidence="5">DUF4352 domain-containing protein</fullName>
    </recommendedName>
</protein>
<evidence type="ECO:0000256" key="2">
    <source>
        <dbReference type="SAM" id="MobiDB-lite"/>
    </source>
</evidence>
<evidence type="ECO:0000256" key="1">
    <source>
        <dbReference type="ARBA" id="ARBA00022729"/>
    </source>
</evidence>
<dbReference type="Gene3D" id="2.60.40.1240">
    <property type="match status" value="1"/>
</dbReference>
<dbReference type="EMBL" id="CP018044">
    <property type="protein sequence ID" value="ATU20000.1"/>
    <property type="molecule type" value="Genomic_DNA"/>
</dbReference>
<reference evidence="3 4" key="1">
    <citation type="submission" date="2016-11" db="EMBL/GenBank/DDBJ databases">
        <title>complete genome sequence of Bifidobacterium choerinum strain FMB-1.</title>
        <authorList>
            <person name="Park C.-S."/>
            <person name="Jung D.-H."/>
            <person name="Choi D.-S."/>
        </authorList>
    </citation>
    <scope>NUCLEOTIDE SEQUENCE [LARGE SCALE GENOMIC DNA]</scope>
    <source>
        <strain evidence="3 4">FMB-1</strain>
    </source>
</reference>
<proteinExistence type="predicted"/>
<evidence type="ECO:0008006" key="5">
    <source>
        <dbReference type="Google" id="ProtNLM"/>
    </source>
</evidence>
<dbReference type="AlphaFoldDB" id="A0A2D3D4Z6"/>